<feature type="compositionally biased region" description="Acidic residues" evidence="1">
    <location>
        <begin position="663"/>
        <end position="677"/>
    </location>
</feature>
<dbReference type="InterPro" id="IPR029033">
    <property type="entry name" value="His_PPase_superfam"/>
</dbReference>
<protein>
    <submittedName>
        <fullName evidence="2">Uncharacterized protein</fullName>
    </submittedName>
</protein>
<dbReference type="PANTHER" id="PTHR16469:SF27">
    <property type="entry name" value="UBIQUITIN-ASSOCIATED AND SH3 DOMAIN-CONTAINING BA-RELATED"/>
    <property type="match status" value="1"/>
</dbReference>
<sequence>MVDKDNLPIYDSLFVIRHAQRCDKVAQTTSSINFGNNNTTNNNNNNNNDDYNFMLTDSYNPRLATFENTGNKSNNGYIQSMEIGSKILKYLQKINNSSNDDEIILNFHTSPYLRCLETIKFISDYLIKKYTFNKPLKFIIKIDQVLSEWLNIELDMNYYPPNDNGETLLTKAIQYLNSNLSFYNNSNNNNRNPNIKLQFDLNHDSYLHGNPGPFSESFQQQYQRLNNGLISLLSHDDYKSFPSNNNSSKNNILILVSHGACIRSLLSKIYGKPIYNEIPLASLSIVHPIKQNSKQSIWKLIETDIEISKNYNNGKEFNEIDLFKLDNPFKNFQTNHLFSSNNQLNFKNDSIKPLQSNNNDKLLFNNHDGNNDDIDSDTDSDDGLSFKVRIERRRPKSQSPSNVNNQDIIINNPKRFRSSSLFGPTLKNPFWNKDNKKDSNNDFKLARANSFLKKYYEIDSISPKDQDNRSIITNNQDKDSKVYQYRNIDQDDGNYNYGIPTNLTTTITQTIPDLEDQLYSSNNSSTNTLYESSIIPQQPSLLDNEDSISHTETEINQQQSSQPSDDNKIYSKSSNNSSVTIKPTPSQLLFDKSLIEKSFNELRLHENESKLSSSLNNDNDNYLSFNSNTYNNNNNNNKLPKNDFKIELYDEKKNRFNLNLYGDDNDNDNDNDNDEYDNQSGWFLGSNKY</sequence>
<feature type="region of interest" description="Disordered" evidence="1">
    <location>
        <begin position="357"/>
        <end position="410"/>
    </location>
</feature>
<evidence type="ECO:0000313" key="3">
    <source>
        <dbReference type="Proteomes" id="UP000769528"/>
    </source>
</evidence>
<reference evidence="2" key="1">
    <citation type="journal article" date="2021" name="Open Biol.">
        <title>Shared evolutionary footprints suggest mitochondrial oxidative damage underlies multiple complex I losses in fungi.</title>
        <authorList>
            <person name="Schikora-Tamarit M.A."/>
            <person name="Marcet-Houben M."/>
            <person name="Nosek J."/>
            <person name="Gabaldon T."/>
        </authorList>
    </citation>
    <scope>NUCLEOTIDE SEQUENCE</scope>
    <source>
        <strain evidence="2">CBS6341</strain>
    </source>
</reference>
<comment type="caution">
    <text evidence="2">The sequence shown here is derived from an EMBL/GenBank/DDBJ whole genome shotgun (WGS) entry which is preliminary data.</text>
</comment>
<gene>
    <name evidence="2" type="ORF">WICMUC_001341</name>
</gene>
<proteinExistence type="predicted"/>
<dbReference type="PANTHER" id="PTHR16469">
    <property type="entry name" value="UBIQUITIN-ASSOCIATED AND SH3 DOMAIN-CONTAINING BA-RELATED"/>
    <property type="match status" value="1"/>
</dbReference>
<feature type="region of interest" description="Disordered" evidence="1">
    <location>
        <begin position="551"/>
        <end position="583"/>
    </location>
</feature>
<keyword evidence="3" id="KW-1185">Reference proteome</keyword>
<feature type="compositionally biased region" description="Acidic residues" evidence="1">
    <location>
        <begin position="371"/>
        <end position="382"/>
    </location>
</feature>
<evidence type="ECO:0000313" key="2">
    <source>
        <dbReference type="EMBL" id="KAH3678973.1"/>
    </source>
</evidence>
<accession>A0A9P8PV43</accession>
<dbReference type="OrthoDB" id="3898179at2759"/>
<reference evidence="2" key="2">
    <citation type="submission" date="2021-01" db="EMBL/GenBank/DDBJ databases">
        <authorList>
            <person name="Schikora-Tamarit M.A."/>
        </authorList>
    </citation>
    <scope>NUCLEOTIDE SEQUENCE</scope>
    <source>
        <strain evidence="2">CBS6341</strain>
    </source>
</reference>
<organism evidence="2 3">
    <name type="scientific">Wickerhamomyces mucosus</name>
    <dbReference type="NCBI Taxonomy" id="1378264"/>
    <lineage>
        <taxon>Eukaryota</taxon>
        <taxon>Fungi</taxon>
        <taxon>Dikarya</taxon>
        <taxon>Ascomycota</taxon>
        <taxon>Saccharomycotina</taxon>
        <taxon>Saccharomycetes</taxon>
        <taxon>Phaffomycetales</taxon>
        <taxon>Wickerhamomycetaceae</taxon>
        <taxon>Wickerhamomyces</taxon>
    </lineage>
</organism>
<dbReference type="Gene3D" id="3.40.50.1240">
    <property type="entry name" value="Phosphoglycerate mutase-like"/>
    <property type="match status" value="1"/>
</dbReference>
<feature type="region of interest" description="Disordered" evidence="1">
    <location>
        <begin position="660"/>
        <end position="689"/>
    </location>
</feature>
<name>A0A9P8PV43_9ASCO</name>
<dbReference type="AlphaFoldDB" id="A0A9P8PV43"/>
<dbReference type="Proteomes" id="UP000769528">
    <property type="component" value="Unassembled WGS sequence"/>
</dbReference>
<dbReference type="InterPro" id="IPR051710">
    <property type="entry name" value="Phosphatase_SH3-domain"/>
</dbReference>
<dbReference type="EMBL" id="JAEUBF010000397">
    <property type="protein sequence ID" value="KAH3678973.1"/>
    <property type="molecule type" value="Genomic_DNA"/>
</dbReference>
<dbReference type="SUPFAM" id="SSF53254">
    <property type="entry name" value="Phosphoglycerate mutase-like"/>
    <property type="match status" value="1"/>
</dbReference>
<feature type="compositionally biased region" description="Polar residues" evidence="1">
    <location>
        <begin position="397"/>
        <end position="409"/>
    </location>
</feature>
<feature type="compositionally biased region" description="Low complexity" evidence="1">
    <location>
        <begin position="557"/>
        <end position="578"/>
    </location>
</feature>
<evidence type="ECO:0000256" key="1">
    <source>
        <dbReference type="SAM" id="MobiDB-lite"/>
    </source>
</evidence>